<keyword evidence="2" id="KW-1185">Reference proteome</keyword>
<comment type="caution">
    <text evidence="1">The sequence shown here is derived from an EMBL/GenBank/DDBJ whole genome shotgun (WGS) entry which is preliminary data.</text>
</comment>
<name>A0ABN7E8R6_SPIIN</name>
<evidence type="ECO:0000313" key="2">
    <source>
        <dbReference type="Proteomes" id="UP001189122"/>
    </source>
</evidence>
<dbReference type="EMBL" id="CACRZD030000089">
    <property type="protein sequence ID" value="CAA6674218.1"/>
    <property type="molecule type" value="Genomic_DNA"/>
</dbReference>
<gene>
    <name evidence="1" type="ORF">SI7747_UN020576</name>
</gene>
<evidence type="ECO:0000313" key="1">
    <source>
        <dbReference type="EMBL" id="CAA6674218.1"/>
    </source>
</evidence>
<sequence length="96" mass="10257">MTQSLMKWVVELSPAAVTWRSGKMATLRLSSGSKSFSRACMTTPCPTADWPPVMWKGSGAHVPLSVQAARAPTRSYSPTALLTPLWARLAGGSPIL</sequence>
<organism evidence="1 2">
    <name type="scientific">Spirodela intermedia</name>
    <name type="common">Intermediate duckweed</name>
    <dbReference type="NCBI Taxonomy" id="51605"/>
    <lineage>
        <taxon>Eukaryota</taxon>
        <taxon>Viridiplantae</taxon>
        <taxon>Streptophyta</taxon>
        <taxon>Embryophyta</taxon>
        <taxon>Tracheophyta</taxon>
        <taxon>Spermatophyta</taxon>
        <taxon>Magnoliopsida</taxon>
        <taxon>Liliopsida</taxon>
        <taxon>Araceae</taxon>
        <taxon>Lemnoideae</taxon>
        <taxon>Spirodela</taxon>
    </lineage>
</organism>
<proteinExistence type="predicted"/>
<reference evidence="2" key="1">
    <citation type="journal article" date="2020" name="Sci. Rep.">
        <title>Chromosome-scale genome assembly for the duckweed Spirodela intermedia, integrating cytogenetic maps, PacBio and Oxford Nanopore libraries.</title>
        <authorList>
            <person name="Hoang P.T.N."/>
            <person name="Fiebig A."/>
            <person name="Novak P."/>
            <person name="Macas J."/>
            <person name="Cao H.X."/>
            <person name="Stepanenko A."/>
            <person name="Chen G."/>
            <person name="Borisjuk N."/>
            <person name="Scholz U."/>
            <person name="Schubert I."/>
        </authorList>
    </citation>
    <scope>NUCLEOTIDE SEQUENCE [LARGE SCALE GENOMIC DNA]</scope>
</reference>
<accession>A0ABN7E8R6</accession>
<dbReference type="Proteomes" id="UP001189122">
    <property type="component" value="Unassembled WGS sequence"/>
</dbReference>
<protein>
    <submittedName>
        <fullName evidence="1">Uncharacterized protein</fullName>
    </submittedName>
</protein>